<name>A0A4P6WVW8_HYDPS</name>
<evidence type="ECO:0000313" key="4">
    <source>
        <dbReference type="EMBL" id="QBM27677.1"/>
    </source>
</evidence>
<evidence type="ECO:0000256" key="2">
    <source>
        <dbReference type="ARBA" id="ARBA00023163"/>
    </source>
</evidence>
<dbReference type="RefSeq" id="WP_133156293.1">
    <property type="nucleotide sequence ID" value="NZ_CP037867.1"/>
</dbReference>
<dbReference type="SUPFAM" id="SSF46689">
    <property type="entry name" value="Homeodomain-like"/>
    <property type="match status" value="1"/>
</dbReference>
<feature type="domain" description="HTH araC/xylS-type" evidence="3">
    <location>
        <begin position="224"/>
        <end position="322"/>
    </location>
</feature>
<dbReference type="PANTHER" id="PTHR43130:SF11">
    <property type="entry name" value="TRANSCRIPTIONAL REGULATORY PROTEIN"/>
    <property type="match status" value="1"/>
</dbReference>
<keyword evidence="2" id="KW-0804">Transcription</keyword>
<accession>A0A4P6WVW8</accession>
<dbReference type="GO" id="GO:0043565">
    <property type="term" value="F:sequence-specific DNA binding"/>
    <property type="evidence" value="ECO:0007669"/>
    <property type="project" value="InterPro"/>
</dbReference>
<keyword evidence="5" id="KW-1185">Reference proteome</keyword>
<dbReference type="InterPro" id="IPR002818">
    <property type="entry name" value="DJ-1/PfpI"/>
</dbReference>
<organism evidence="4 5">
    <name type="scientific">Hydrogenophaga pseudoflava</name>
    <name type="common">Pseudomonas carboxydoflava</name>
    <dbReference type="NCBI Taxonomy" id="47421"/>
    <lineage>
        <taxon>Bacteria</taxon>
        <taxon>Pseudomonadati</taxon>
        <taxon>Pseudomonadota</taxon>
        <taxon>Betaproteobacteria</taxon>
        <taxon>Burkholderiales</taxon>
        <taxon>Comamonadaceae</taxon>
        <taxon>Hydrogenophaga</taxon>
    </lineage>
</organism>
<dbReference type="Pfam" id="PF12833">
    <property type="entry name" value="HTH_18"/>
    <property type="match status" value="1"/>
</dbReference>
<evidence type="ECO:0000313" key="5">
    <source>
        <dbReference type="Proteomes" id="UP000293912"/>
    </source>
</evidence>
<dbReference type="AlphaFoldDB" id="A0A4P6WVW8"/>
<dbReference type="InterPro" id="IPR018060">
    <property type="entry name" value="HTH_AraC"/>
</dbReference>
<dbReference type="SMART" id="SM00342">
    <property type="entry name" value="HTH_ARAC"/>
    <property type="match status" value="1"/>
</dbReference>
<dbReference type="Gene3D" id="1.10.10.60">
    <property type="entry name" value="Homeodomain-like"/>
    <property type="match status" value="1"/>
</dbReference>
<dbReference type="InterPro" id="IPR009057">
    <property type="entry name" value="Homeodomain-like_sf"/>
</dbReference>
<dbReference type="KEGG" id="hpse:HPF_08275"/>
<evidence type="ECO:0000256" key="1">
    <source>
        <dbReference type="ARBA" id="ARBA00023015"/>
    </source>
</evidence>
<dbReference type="Gene3D" id="3.40.50.880">
    <property type="match status" value="1"/>
</dbReference>
<protein>
    <submittedName>
        <fullName evidence="4">HTH-type transcriptional regulator CdhR</fullName>
    </submittedName>
</protein>
<dbReference type="PROSITE" id="PS01124">
    <property type="entry name" value="HTH_ARAC_FAMILY_2"/>
    <property type="match status" value="1"/>
</dbReference>
<dbReference type="Pfam" id="PF01965">
    <property type="entry name" value="DJ-1_PfpI"/>
    <property type="match status" value="1"/>
</dbReference>
<dbReference type="InterPro" id="IPR052158">
    <property type="entry name" value="INH-QAR"/>
</dbReference>
<dbReference type="SUPFAM" id="SSF52317">
    <property type="entry name" value="Class I glutamine amidotransferase-like"/>
    <property type="match status" value="1"/>
</dbReference>
<keyword evidence="1" id="KW-0805">Transcription regulation</keyword>
<dbReference type="InterPro" id="IPR029062">
    <property type="entry name" value="Class_I_gatase-like"/>
</dbReference>
<dbReference type="Proteomes" id="UP000293912">
    <property type="component" value="Chromosome"/>
</dbReference>
<dbReference type="PANTHER" id="PTHR43130">
    <property type="entry name" value="ARAC-FAMILY TRANSCRIPTIONAL REGULATOR"/>
    <property type="match status" value="1"/>
</dbReference>
<sequence length="333" mass="35463">MPDFSLIVLPGSLTSGVAVTLDMLSAAQVMAPRCGVPAPTWRVLSPAGGPVALSMGLTVDTRPLPRRAGADSSVWVLPGLRLADTAQLAQHLDNPCVQATAAAVRRHVAAGGRVAASCFSVFVLGLAGVLDGRRATTTWWLAHLLQQRFPACRVDADRMVCVDGPVATGGAALAQTDLMLHLLREHGGHALADWVGRVLLIDARAAQSPYVVPQALVAGDDFVSGLVAQIEARWPEPVTVSMLAQQAAMSTRTLARHVQRATGKSPMALIQSVRLRRARALLEHTRLPVEQVAAAVGYQDATALRRMLQRLTEATPRQVRRQRLVADPARSLG</sequence>
<evidence type="ECO:0000259" key="3">
    <source>
        <dbReference type="PROSITE" id="PS01124"/>
    </source>
</evidence>
<dbReference type="GO" id="GO:0003700">
    <property type="term" value="F:DNA-binding transcription factor activity"/>
    <property type="evidence" value="ECO:0007669"/>
    <property type="project" value="InterPro"/>
</dbReference>
<dbReference type="EMBL" id="CP037867">
    <property type="protein sequence ID" value="QBM27677.1"/>
    <property type="molecule type" value="Genomic_DNA"/>
</dbReference>
<proteinExistence type="predicted"/>
<reference evidence="4 5" key="1">
    <citation type="submission" date="2019-03" db="EMBL/GenBank/DDBJ databases">
        <authorList>
            <person name="Sebastian G."/>
            <person name="Baumann P."/>
            <person name="Ruckert C."/>
            <person name="Kalinowski J."/>
            <person name="Nebel B."/>
            <person name="Takors R."/>
            <person name="Blombach B."/>
        </authorList>
    </citation>
    <scope>NUCLEOTIDE SEQUENCE [LARGE SCALE GENOMIC DNA]</scope>
    <source>
        <strain evidence="4 5">DSM 1084</strain>
    </source>
</reference>
<gene>
    <name evidence="4" type="primary">cdhR2</name>
    <name evidence="4" type="ORF">HPF_08275</name>
</gene>